<dbReference type="EMBL" id="JAGTJQ010000009">
    <property type="protein sequence ID" value="KAH7024513.1"/>
    <property type="molecule type" value="Genomic_DNA"/>
</dbReference>
<dbReference type="RefSeq" id="XP_046008061.1">
    <property type="nucleotide sequence ID" value="XM_046150528.1"/>
</dbReference>
<accession>A0A9P8XX91</accession>
<dbReference type="Proteomes" id="UP000756346">
    <property type="component" value="Unassembled WGS sequence"/>
</dbReference>
<dbReference type="Pfam" id="PF06042">
    <property type="entry name" value="NTP_transf_6"/>
    <property type="match status" value="1"/>
</dbReference>
<evidence type="ECO:0008006" key="3">
    <source>
        <dbReference type="Google" id="ProtNLM"/>
    </source>
</evidence>
<evidence type="ECO:0000313" key="1">
    <source>
        <dbReference type="EMBL" id="KAH7024513.1"/>
    </source>
</evidence>
<dbReference type="PANTHER" id="PTHR39166:SF1">
    <property type="entry name" value="BLL1166 PROTEIN"/>
    <property type="match status" value="1"/>
</dbReference>
<name>A0A9P8XX91_9PEZI</name>
<gene>
    <name evidence="1" type="ORF">B0I36DRAFT_250224</name>
</gene>
<comment type="caution">
    <text evidence="1">The sequence shown here is derived from an EMBL/GenBank/DDBJ whole genome shotgun (WGS) entry which is preliminary data.</text>
</comment>
<proteinExistence type="predicted"/>
<dbReference type="GeneID" id="70180074"/>
<dbReference type="OrthoDB" id="3923682at2759"/>
<reference evidence="1" key="1">
    <citation type="journal article" date="2021" name="Nat. Commun.">
        <title>Genetic determinants of endophytism in the Arabidopsis root mycobiome.</title>
        <authorList>
            <person name="Mesny F."/>
            <person name="Miyauchi S."/>
            <person name="Thiergart T."/>
            <person name="Pickel B."/>
            <person name="Atanasova L."/>
            <person name="Karlsson M."/>
            <person name="Huettel B."/>
            <person name="Barry K.W."/>
            <person name="Haridas S."/>
            <person name="Chen C."/>
            <person name="Bauer D."/>
            <person name="Andreopoulos W."/>
            <person name="Pangilinan J."/>
            <person name="LaButti K."/>
            <person name="Riley R."/>
            <person name="Lipzen A."/>
            <person name="Clum A."/>
            <person name="Drula E."/>
            <person name="Henrissat B."/>
            <person name="Kohler A."/>
            <person name="Grigoriev I.V."/>
            <person name="Martin F.M."/>
            <person name="Hacquard S."/>
        </authorList>
    </citation>
    <scope>NUCLEOTIDE SEQUENCE</scope>
    <source>
        <strain evidence="1">MPI-CAGE-CH-0230</strain>
    </source>
</reference>
<sequence length="233" mass="26371">MNPAHLPLHQQLAHLRTVLSTNKTLVEVLERAATLRLPNWYLAAGAVSQTIWNHVSGFPPETGIHDYDLIYFDDTDLSYEAEDAVIQSSRALFEPIQPDGGPGDDGDDKAKVKVDVEIRNQARVHLWYEKRFGVPLDPPHASSEAAIDTWHSTSAQIAVRLEDDGQWSVYAPRGLSDFFNMQVRPAPRLGTRQAYEDKVRRWRQIWPALKVEPWPERTEAGERARAQDKGSQA</sequence>
<keyword evidence="2" id="KW-1185">Reference proteome</keyword>
<protein>
    <recommendedName>
        <fullName evidence="3">Nucleotidyltransferase family protein</fullName>
    </recommendedName>
</protein>
<dbReference type="AlphaFoldDB" id="A0A9P8XX91"/>
<evidence type="ECO:0000313" key="2">
    <source>
        <dbReference type="Proteomes" id="UP000756346"/>
    </source>
</evidence>
<dbReference type="InterPro" id="IPR009267">
    <property type="entry name" value="NTP_transf_6"/>
</dbReference>
<organism evidence="1 2">
    <name type="scientific">Microdochium trichocladiopsis</name>
    <dbReference type="NCBI Taxonomy" id="1682393"/>
    <lineage>
        <taxon>Eukaryota</taxon>
        <taxon>Fungi</taxon>
        <taxon>Dikarya</taxon>
        <taxon>Ascomycota</taxon>
        <taxon>Pezizomycotina</taxon>
        <taxon>Sordariomycetes</taxon>
        <taxon>Xylariomycetidae</taxon>
        <taxon>Xylariales</taxon>
        <taxon>Microdochiaceae</taxon>
        <taxon>Microdochium</taxon>
    </lineage>
</organism>
<dbReference type="PANTHER" id="PTHR39166">
    <property type="entry name" value="BLL1166 PROTEIN"/>
    <property type="match status" value="1"/>
</dbReference>